<organism evidence="1 2">
    <name type="scientific">Sphingobium xenophagum</name>
    <dbReference type="NCBI Taxonomy" id="121428"/>
    <lineage>
        <taxon>Bacteria</taxon>
        <taxon>Pseudomonadati</taxon>
        <taxon>Pseudomonadota</taxon>
        <taxon>Alphaproteobacteria</taxon>
        <taxon>Sphingomonadales</taxon>
        <taxon>Sphingomonadaceae</taxon>
        <taxon>Sphingobium</taxon>
    </lineage>
</organism>
<proteinExistence type="predicted"/>
<name>A0A401J7L8_SPHXE</name>
<dbReference type="AlphaFoldDB" id="A0A401J7L8"/>
<comment type="caution">
    <text evidence="1">The sequence shown here is derived from an EMBL/GenBank/DDBJ whole genome shotgun (WGS) entry which is preliminary data.</text>
</comment>
<evidence type="ECO:0000313" key="1">
    <source>
        <dbReference type="EMBL" id="GBH32604.1"/>
    </source>
</evidence>
<dbReference type="Proteomes" id="UP000290975">
    <property type="component" value="Unassembled WGS sequence"/>
</dbReference>
<dbReference type="EMBL" id="BBQY01000041">
    <property type="protein sequence ID" value="GBH32604.1"/>
    <property type="molecule type" value="Genomic_DNA"/>
</dbReference>
<accession>A0A401J7L8</accession>
<evidence type="ECO:0000313" key="2">
    <source>
        <dbReference type="Proteomes" id="UP000290975"/>
    </source>
</evidence>
<protein>
    <submittedName>
        <fullName evidence="1">Uncharacterized protein</fullName>
    </submittedName>
</protein>
<gene>
    <name evidence="1" type="ORF">MBESOW_P3835</name>
</gene>
<reference evidence="1 2" key="1">
    <citation type="submission" date="2014-12" db="EMBL/GenBank/DDBJ databases">
        <title>Whole genome sequencing of Sphingobium xenophagum OW59.</title>
        <authorList>
            <person name="Ohta Y."/>
            <person name="Nishi S."/>
            <person name="Hatada Y."/>
        </authorList>
    </citation>
    <scope>NUCLEOTIDE SEQUENCE [LARGE SCALE GENOMIC DNA]</scope>
    <source>
        <strain evidence="1 2">OW59</strain>
    </source>
</reference>
<keyword evidence="2" id="KW-1185">Reference proteome</keyword>
<sequence>MYSAEGRMFDELSRILRQLDGQKITVTPDIAVDEDGYIDRECPHDDCMFEFKVHNQDWREIVRDEEVFCPFCGHAADAQKWWTTEQIEKIQEQALAQVKGNINQAMRRDAEAFNRRQRKGSFITMKMKVERGFREIVLPASAAEPMRLKLTCEECSCRFAAIGSAFFCPSCGHNSADRVFRQSLNAIRASLDAIPAIRSGISDADASENTIRLLTEAGLQNVVMAFQRFAEAHYQRQPDPIRVRRNAFQNLSEGSQLWRTAFGKGFDDHLSTSELTELTRLFQQRHLLAHREGIVDADYISRSGDLTYREGQRLVIRESVVRMALQLVEKLSVGMAADLAPSD</sequence>